<dbReference type="InterPro" id="IPR017900">
    <property type="entry name" value="4Fe4S_Fe_S_CS"/>
</dbReference>
<proteinExistence type="predicted"/>
<evidence type="ECO:0000256" key="5">
    <source>
        <dbReference type="ARBA" id="ARBA00023014"/>
    </source>
</evidence>
<evidence type="ECO:0000256" key="1">
    <source>
        <dbReference type="ARBA" id="ARBA00022485"/>
    </source>
</evidence>
<reference evidence="7" key="2">
    <citation type="submission" date="2020-09" db="EMBL/GenBank/DDBJ databases">
        <authorList>
            <person name="Sun Q."/>
            <person name="Kim S."/>
        </authorList>
    </citation>
    <scope>NUCLEOTIDE SEQUENCE</scope>
    <source>
        <strain evidence="7">KCTC 42249</strain>
    </source>
</reference>
<dbReference type="GO" id="GO:0046872">
    <property type="term" value="F:metal ion binding"/>
    <property type="evidence" value="ECO:0007669"/>
    <property type="project" value="UniProtKB-KW"/>
</dbReference>
<dbReference type="SUPFAM" id="SSF54862">
    <property type="entry name" value="4Fe-4S ferredoxins"/>
    <property type="match status" value="1"/>
</dbReference>
<keyword evidence="4" id="KW-0408">Iron</keyword>
<dbReference type="Proteomes" id="UP000630142">
    <property type="component" value="Unassembled WGS sequence"/>
</dbReference>
<dbReference type="PANTHER" id="PTHR43687:SF1">
    <property type="entry name" value="FERREDOXIN III"/>
    <property type="match status" value="1"/>
</dbReference>
<accession>A0A8J3DR35</accession>
<dbReference type="InterPro" id="IPR004496">
    <property type="entry name" value="NapF"/>
</dbReference>
<dbReference type="EMBL" id="BMZQ01000001">
    <property type="protein sequence ID" value="GHD05300.1"/>
    <property type="molecule type" value="Genomic_DNA"/>
</dbReference>
<organism evidence="7 8">
    <name type="scientific">Tianweitania populi</name>
    <dbReference type="NCBI Taxonomy" id="1607949"/>
    <lineage>
        <taxon>Bacteria</taxon>
        <taxon>Pseudomonadati</taxon>
        <taxon>Pseudomonadota</taxon>
        <taxon>Alphaproteobacteria</taxon>
        <taxon>Hyphomicrobiales</taxon>
        <taxon>Phyllobacteriaceae</taxon>
        <taxon>Tianweitania</taxon>
    </lineage>
</organism>
<dbReference type="PROSITE" id="PS00198">
    <property type="entry name" value="4FE4S_FER_1"/>
    <property type="match status" value="1"/>
</dbReference>
<dbReference type="PANTHER" id="PTHR43687">
    <property type="entry name" value="ADENYLYLSULFATE REDUCTASE, BETA SUBUNIT"/>
    <property type="match status" value="1"/>
</dbReference>
<evidence type="ECO:0000313" key="8">
    <source>
        <dbReference type="Proteomes" id="UP000630142"/>
    </source>
</evidence>
<dbReference type="CDD" id="cd10564">
    <property type="entry name" value="NapF_like"/>
    <property type="match status" value="1"/>
</dbReference>
<feature type="domain" description="4Fe-4S ferredoxin-type" evidence="6">
    <location>
        <begin position="78"/>
        <end position="107"/>
    </location>
</feature>
<dbReference type="Gene3D" id="3.30.70.20">
    <property type="match status" value="2"/>
</dbReference>
<gene>
    <name evidence="7" type="ORF">GCM10016234_01120</name>
</gene>
<keyword evidence="8" id="KW-1185">Reference proteome</keyword>
<evidence type="ECO:0000259" key="6">
    <source>
        <dbReference type="PROSITE" id="PS51379"/>
    </source>
</evidence>
<dbReference type="GO" id="GO:0051539">
    <property type="term" value="F:4 iron, 4 sulfur cluster binding"/>
    <property type="evidence" value="ECO:0007669"/>
    <property type="project" value="UniProtKB-KW"/>
</dbReference>
<dbReference type="Pfam" id="PF00037">
    <property type="entry name" value="Fer4"/>
    <property type="match status" value="1"/>
</dbReference>
<dbReference type="PROSITE" id="PS51379">
    <property type="entry name" value="4FE4S_FER_2"/>
    <property type="match status" value="3"/>
</dbReference>
<dbReference type="InterPro" id="IPR050572">
    <property type="entry name" value="Fe-S_Ferredoxin"/>
</dbReference>
<protein>
    <recommendedName>
        <fullName evidence="6">4Fe-4S ferredoxin-type domain-containing protein</fullName>
    </recommendedName>
</protein>
<evidence type="ECO:0000313" key="7">
    <source>
        <dbReference type="EMBL" id="GHD05300.1"/>
    </source>
</evidence>
<reference evidence="7" key="1">
    <citation type="journal article" date="2014" name="Int. J. Syst. Evol. Microbiol.">
        <title>Complete genome sequence of Corynebacterium casei LMG S-19264T (=DSM 44701T), isolated from a smear-ripened cheese.</title>
        <authorList>
            <consortium name="US DOE Joint Genome Institute (JGI-PGF)"/>
            <person name="Walter F."/>
            <person name="Albersmeier A."/>
            <person name="Kalinowski J."/>
            <person name="Ruckert C."/>
        </authorList>
    </citation>
    <scope>NUCLEOTIDE SEQUENCE</scope>
    <source>
        <strain evidence="7">KCTC 42249</strain>
    </source>
</reference>
<feature type="domain" description="4Fe-4S ferredoxin-type" evidence="6">
    <location>
        <begin position="6"/>
        <end position="35"/>
    </location>
</feature>
<keyword evidence="2" id="KW-0479">Metal-binding</keyword>
<keyword evidence="1" id="KW-0004">4Fe-4S</keyword>
<sequence>MQNGVPALDFDAGECTFCGECANHCPEPVFPAVRATQFAHHAVIATSCLAMNYVDCMACRDACPTAAIRFKPRLGGPFVPSIEADPCTGCGACISVCPTQAITMTARTTEAAHA</sequence>
<feature type="domain" description="4Fe-4S ferredoxin-type" evidence="6">
    <location>
        <begin position="54"/>
        <end position="73"/>
    </location>
</feature>
<evidence type="ECO:0000256" key="4">
    <source>
        <dbReference type="ARBA" id="ARBA00023004"/>
    </source>
</evidence>
<evidence type="ECO:0000256" key="3">
    <source>
        <dbReference type="ARBA" id="ARBA00022737"/>
    </source>
</evidence>
<name>A0A8J3DR35_9HYPH</name>
<evidence type="ECO:0000256" key="2">
    <source>
        <dbReference type="ARBA" id="ARBA00022723"/>
    </source>
</evidence>
<keyword evidence="5" id="KW-0411">Iron-sulfur</keyword>
<keyword evidence="3" id="KW-0677">Repeat</keyword>
<dbReference type="Pfam" id="PF12838">
    <property type="entry name" value="Fer4_7"/>
    <property type="match status" value="1"/>
</dbReference>
<dbReference type="AlphaFoldDB" id="A0A8J3DR35"/>
<comment type="caution">
    <text evidence="7">The sequence shown here is derived from an EMBL/GenBank/DDBJ whole genome shotgun (WGS) entry which is preliminary data.</text>
</comment>
<dbReference type="InterPro" id="IPR017896">
    <property type="entry name" value="4Fe4S_Fe-S-bd"/>
</dbReference>